<accession>A0A2S4UQF6</accession>
<dbReference type="VEuPathDB" id="FungiDB:PSTT_13709"/>
<evidence type="ECO:0000313" key="2">
    <source>
        <dbReference type="Proteomes" id="UP000239156"/>
    </source>
</evidence>
<keyword evidence="2" id="KW-1185">Reference proteome</keyword>
<organism evidence="1 2">
    <name type="scientific">Puccinia striiformis</name>
    <dbReference type="NCBI Taxonomy" id="27350"/>
    <lineage>
        <taxon>Eukaryota</taxon>
        <taxon>Fungi</taxon>
        <taxon>Dikarya</taxon>
        <taxon>Basidiomycota</taxon>
        <taxon>Pucciniomycotina</taxon>
        <taxon>Pucciniomycetes</taxon>
        <taxon>Pucciniales</taxon>
        <taxon>Pucciniaceae</taxon>
        <taxon>Puccinia</taxon>
    </lineage>
</organism>
<comment type="caution">
    <text evidence="1">The sequence shown here is derived from an EMBL/GenBank/DDBJ whole genome shotgun (WGS) entry which is preliminary data.</text>
</comment>
<dbReference type="EMBL" id="PKSL01000198">
    <property type="protein sequence ID" value="POV99545.1"/>
    <property type="molecule type" value="Genomic_DNA"/>
</dbReference>
<evidence type="ECO:0000313" key="1">
    <source>
        <dbReference type="EMBL" id="POV99545.1"/>
    </source>
</evidence>
<dbReference type="VEuPathDB" id="FungiDB:PSHT_15863"/>
<protein>
    <submittedName>
        <fullName evidence="1">Uncharacterized protein</fullName>
    </submittedName>
</protein>
<sequence>MARGVALNEGLAPWERSYGGGELFSPAQLSIIKYFSGEEDVSDMKETSAVVLNAWLQDQRSEWFHSLTSKK</sequence>
<name>A0A2S4UQF6_9BASI</name>
<proteinExistence type="predicted"/>
<reference evidence="1" key="1">
    <citation type="submission" date="2017-12" db="EMBL/GenBank/DDBJ databases">
        <title>Gene loss provides genomic basis for host adaptation in cereal stripe rust fungi.</title>
        <authorList>
            <person name="Xia C."/>
        </authorList>
    </citation>
    <scope>NUCLEOTIDE SEQUENCE [LARGE SCALE GENOMIC DNA]</scope>
    <source>
        <strain evidence="1">93-210</strain>
    </source>
</reference>
<dbReference type="AlphaFoldDB" id="A0A2S4UQF6"/>
<gene>
    <name evidence="1" type="ORF">PSTT_13709</name>
</gene>
<dbReference type="Proteomes" id="UP000239156">
    <property type="component" value="Unassembled WGS sequence"/>
</dbReference>